<evidence type="ECO:0000259" key="4">
    <source>
        <dbReference type="PROSITE" id="PS50042"/>
    </source>
</evidence>
<proteinExistence type="predicted"/>
<keyword evidence="6" id="KW-1185">Reference proteome</keyword>
<dbReference type="Pfam" id="PF13545">
    <property type="entry name" value="HTH_Crp_2"/>
    <property type="match status" value="1"/>
</dbReference>
<dbReference type="SUPFAM" id="SSF46785">
    <property type="entry name" value="Winged helix' DNA-binding domain"/>
    <property type="match status" value="1"/>
</dbReference>
<reference evidence="5 6" key="2">
    <citation type="submission" date="2018-12" db="EMBL/GenBank/DDBJ databases">
        <title>Rhizobacter gummiphilus sp. nov., a rubber-degrading bacterium isolated from the soil of a botanical garden in Japan.</title>
        <authorList>
            <person name="Shunsuke S.S."/>
        </authorList>
    </citation>
    <scope>NUCLEOTIDE SEQUENCE [LARGE SCALE GENOMIC DNA]</scope>
    <source>
        <strain evidence="5 6">S-16</strain>
    </source>
</reference>
<keyword evidence="3" id="KW-0804">Transcription</keyword>
<dbReference type="GO" id="GO:0003700">
    <property type="term" value="F:DNA-binding transcription factor activity"/>
    <property type="evidence" value="ECO:0007669"/>
    <property type="project" value="TreeGrafter"/>
</dbReference>
<dbReference type="InterPro" id="IPR000595">
    <property type="entry name" value="cNMP-bd_dom"/>
</dbReference>
<dbReference type="InterPro" id="IPR014710">
    <property type="entry name" value="RmlC-like_jellyroll"/>
</dbReference>
<evidence type="ECO:0000256" key="3">
    <source>
        <dbReference type="ARBA" id="ARBA00023163"/>
    </source>
</evidence>
<dbReference type="InterPro" id="IPR036388">
    <property type="entry name" value="WH-like_DNA-bd_sf"/>
</dbReference>
<evidence type="ECO:0000313" key="6">
    <source>
        <dbReference type="Proteomes" id="UP000267464"/>
    </source>
</evidence>
<keyword evidence="1" id="KW-0805">Transcription regulation</keyword>
<dbReference type="Gene3D" id="2.60.120.10">
    <property type="entry name" value="Jelly Rolls"/>
    <property type="match status" value="1"/>
</dbReference>
<dbReference type="AlphaFoldDB" id="A0A3N7HVM1"/>
<organism evidence="5 6">
    <name type="scientific">Piscinibacter terrae</name>
    <dbReference type="NCBI Taxonomy" id="2496871"/>
    <lineage>
        <taxon>Bacteria</taxon>
        <taxon>Pseudomonadati</taxon>
        <taxon>Pseudomonadota</taxon>
        <taxon>Betaproteobacteria</taxon>
        <taxon>Burkholderiales</taxon>
        <taxon>Sphaerotilaceae</taxon>
        <taxon>Piscinibacter</taxon>
    </lineage>
</organism>
<evidence type="ECO:0000313" key="5">
    <source>
        <dbReference type="EMBL" id="RQP26420.1"/>
    </source>
</evidence>
<dbReference type="CDD" id="cd00038">
    <property type="entry name" value="CAP_ED"/>
    <property type="match status" value="1"/>
</dbReference>
<keyword evidence="2" id="KW-0238">DNA-binding</keyword>
<dbReference type="GO" id="GO:0005829">
    <property type="term" value="C:cytosol"/>
    <property type="evidence" value="ECO:0007669"/>
    <property type="project" value="TreeGrafter"/>
</dbReference>
<evidence type="ECO:0000256" key="1">
    <source>
        <dbReference type="ARBA" id="ARBA00023015"/>
    </source>
</evidence>
<dbReference type="RefSeq" id="WP_124539103.1">
    <property type="nucleotide sequence ID" value="NZ_QUSW01000001.1"/>
</dbReference>
<protein>
    <submittedName>
        <fullName evidence="5">Crp/Fnr family transcriptional regulator</fullName>
    </submittedName>
</protein>
<accession>A0A3N7HVM1</accession>
<dbReference type="GO" id="GO:0003677">
    <property type="term" value="F:DNA binding"/>
    <property type="evidence" value="ECO:0007669"/>
    <property type="project" value="UniProtKB-KW"/>
</dbReference>
<dbReference type="EMBL" id="QUSW01000001">
    <property type="protein sequence ID" value="RQP26420.1"/>
    <property type="molecule type" value="Genomic_DNA"/>
</dbReference>
<dbReference type="PANTHER" id="PTHR24567:SF68">
    <property type="entry name" value="DNA-BINDING TRANSCRIPTIONAL DUAL REGULATOR CRP"/>
    <property type="match status" value="1"/>
</dbReference>
<name>A0A3N7HVM1_9BURK</name>
<dbReference type="Proteomes" id="UP000267464">
    <property type="component" value="Unassembled WGS sequence"/>
</dbReference>
<evidence type="ECO:0000256" key="2">
    <source>
        <dbReference type="ARBA" id="ARBA00023125"/>
    </source>
</evidence>
<dbReference type="InterPro" id="IPR036390">
    <property type="entry name" value="WH_DNA-bd_sf"/>
</dbReference>
<reference evidence="5 6" key="1">
    <citation type="submission" date="2018-08" db="EMBL/GenBank/DDBJ databases">
        <authorList>
            <person name="Khan S.A."/>
            <person name="Jeon C.O."/>
            <person name="Chun B.H."/>
            <person name="Jeong S.E."/>
        </authorList>
    </citation>
    <scope>NUCLEOTIDE SEQUENCE [LARGE SCALE GENOMIC DNA]</scope>
    <source>
        <strain evidence="5 6">S-16</strain>
    </source>
</reference>
<sequence length="244" mass="27136">MTASNPLKVIHLSPGHRLPTLEGVIRHSLWGRTLTEPELERVIAESFERQVPAGGMVARMGQVVDHWIGVIDGLLKMSVTSPDGKVSTLTGINTGGWFGEGSLLKHEARRYDVVALRPCRVAMVPRTTFERLRATSLPFNHHLQHLLNSRLSLFIGMLEYDRLLDTDARVARCISTLFSTDLYPEPRAYVDLRQQEIGLLCGISRQRVNVALRTLQTCGLLKVEPRGVTVLDLDGLKTYGAMGT</sequence>
<dbReference type="InterPro" id="IPR050397">
    <property type="entry name" value="Env_Response_Regulators"/>
</dbReference>
<feature type="domain" description="Cyclic nucleotide-binding" evidence="4">
    <location>
        <begin position="30"/>
        <end position="132"/>
    </location>
</feature>
<dbReference type="Gene3D" id="1.10.10.10">
    <property type="entry name" value="Winged helix-like DNA-binding domain superfamily/Winged helix DNA-binding domain"/>
    <property type="match status" value="1"/>
</dbReference>
<dbReference type="Pfam" id="PF00027">
    <property type="entry name" value="cNMP_binding"/>
    <property type="match status" value="1"/>
</dbReference>
<dbReference type="InterPro" id="IPR012318">
    <property type="entry name" value="HTH_CRP"/>
</dbReference>
<dbReference type="OrthoDB" id="8558412at2"/>
<dbReference type="SMART" id="SM00100">
    <property type="entry name" value="cNMP"/>
    <property type="match status" value="1"/>
</dbReference>
<dbReference type="SUPFAM" id="SSF51206">
    <property type="entry name" value="cAMP-binding domain-like"/>
    <property type="match status" value="1"/>
</dbReference>
<comment type="caution">
    <text evidence="5">The sequence shown here is derived from an EMBL/GenBank/DDBJ whole genome shotgun (WGS) entry which is preliminary data.</text>
</comment>
<dbReference type="InterPro" id="IPR018490">
    <property type="entry name" value="cNMP-bd_dom_sf"/>
</dbReference>
<gene>
    <name evidence="5" type="ORF">DZC73_05245</name>
</gene>
<dbReference type="PANTHER" id="PTHR24567">
    <property type="entry name" value="CRP FAMILY TRANSCRIPTIONAL REGULATORY PROTEIN"/>
    <property type="match status" value="1"/>
</dbReference>
<dbReference type="PROSITE" id="PS50042">
    <property type="entry name" value="CNMP_BINDING_3"/>
    <property type="match status" value="1"/>
</dbReference>